<dbReference type="Proteomes" id="UP001177140">
    <property type="component" value="Unassembled WGS sequence"/>
</dbReference>
<dbReference type="FunFam" id="3.30.40.100:FF:000005">
    <property type="entry name" value="uncharacterized protein LOC106759733 isoform X4"/>
    <property type="match status" value="1"/>
</dbReference>
<dbReference type="Gene3D" id="3.30.40.10">
    <property type="entry name" value="Zinc/RING finger domain, C3HC4 (zinc finger)"/>
    <property type="match status" value="1"/>
</dbReference>
<dbReference type="PANTHER" id="PTHR46510:SF1">
    <property type="entry name" value="BROMODOMAIN ADJACENT TO ZINC FINGER DOMAIN PROTEIN 1A"/>
    <property type="match status" value="1"/>
</dbReference>
<dbReference type="InterPro" id="IPR013083">
    <property type="entry name" value="Znf_RING/FYVE/PHD"/>
</dbReference>
<dbReference type="GO" id="GO:0003677">
    <property type="term" value="F:DNA binding"/>
    <property type="evidence" value="ECO:0007669"/>
    <property type="project" value="TreeGrafter"/>
</dbReference>
<dbReference type="GO" id="GO:0008623">
    <property type="term" value="C:CHRAC"/>
    <property type="evidence" value="ECO:0007669"/>
    <property type="project" value="TreeGrafter"/>
</dbReference>
<dbReference type="PROSITE" id="PS01359">
    <property type="entry name" value="ZF_PHD_1"/>
    <property type="match status" value="1"/>
</dbReference>
<evidence type="ECO:0000256" key="4">
    <source>
        <dbReference type="PROSITE-ProRule" id="PRU00146"/>
    </source>
</evidence>
<dbReference type="InterPro" id="IPR019787">
    <property type="entry name" value="Znf_PHD-finger"/>
</dbReference>
<sequence length="665" mass="72721">MCKRSLGNLVYKRRNSNSILAVVGKNNKKVGGSFRLNNCSAQNLLYKQRIVVENNRNCVDSGGTLSNDCSAAILVYRRKNSTRFLAAEGQGNNKSTSGGSLYNNFSAPKFVYKRRNSTSLPAAEGLGNEKNTSVGCPSYNRSAPKLVYRRRKAASLPAEAERENNSIGSGSCLTYNCSTPTLVYKRRKSVSLLTTAGGEDNRQGSGSYLSCNCSAPNLVYKRRKFTNLLAEAGQGNNRNSCAGPLTYGCSAPKFVYQRRNSSSFLTTQGGKDNRFGGGSSPSCNCSVPILVYKRRNSTNSSSSLATQGGKDNRFGMLGCPYGEVEEFDEAQNISVQKSAFKCCNVNGSCSSAKSNLDGSRSMKSDLEDAGECSSSDNLTTNQLGACSTEKELMYTFLRDVLHQQVYSSRKSTSNGVVGSSSAAKCIFQSCKICEGMEDSQKMLICDNCEEAFHISCCSPKVRKIPVDEWYCQACSRKQRRLPRKSLNATNKASKCKRAAPKDHIVSMLSDTKPYTTGVRIGKDFQADVPAWSGPISSDVDFVGKALDPKEYDTLCDLNAKKRPAPSSAGNWLQCQEVLADNTEAEIICGKWRRAPLFEIQTDDWDCSCALPWDPVHADCAVPQELPTDQVLKQLKYVEILKPKLATKQQMLTHTKDDSEDISSVT</sequence>
<dbReference type="Gene3D" id="3.30.40.100">
    <property type="match status" value="1"/>
</dbReference>
<evidence type="ECO:0000256" key="2">
    <source>
        <dbReference type="ARBA" id="ARBA00022771"/>
    </source>
</evidence>
<dbReference type="GO" id="GO:0006338">
    <property type="term" value="P:chromatin remodeling"/>
    <property type="evidence" value="ECO:0007669"/>
    <property type="project" value="InterPro"/>
</dbReference>
<proteinExistence type="predicted"/>
<name>A0AA41W1W5_PAPNU</name>
<evidence type="ECO:0000313" key="7">
    <source>
        <dbReference type="EMBL" id="MCL7051543.1"/>
    </source>
</evidence>
<keyword evidence="8" id="KW-1185">Reference proteome</keyword>
<dbReference type="InterPro" id="IPR011011">
    <property type="entry name" value="Znf_FYVE_PHD"/>
</dbReference>
<keyword evidence="2 4" id="KW-0863">Zinc-finger</keyword>
<accession>A0AA41W1W5</accession>
<dbReference type="InterPro" id="IPR011124">
    <property type="entry name" value="Znf_CW"/>
</dbReference>
<keyword evidence="1" id="KW-0479">Metal-binding</keyword>
<evidence type="ECO:0000313" key="8">
    <source>
        <dbReference type="Proteomes" id="UP001177140"/>
    </source>
</evidence>
<dbReference type="GO" id="GO:0008270">
    <property type="term" value="F:zinc ion binding"/>
    <property type="evidence" value="ECO:0007669"/>
    <property type="project" value="UniProtKB-KW"/>
</dbReference>
<dbReference type="SUPFAM" id="SSF57903">
    <property type="entry name" value="FYVE/PHD zinc finger"/>
    <property type="match status" value="1"/>
</dbReference>
<keyword evidence="3" id="KW-0862">Zinc</keyword>
<reference evidence="7" key="1">
    <citation type="submission" date="2022-03" db="EMBL/GenBank/DDBJ databases">
        <title>A functionally conserved STORR gene fusion in Papaver species that diverged 16.8 million years ago.</title>
        <authorList>
            <person name="Catania T."/>
        </authorList>
    </citation>
    <scope>NUCLEOTIDE SEQUENCE</scope>
    <source>
        <strain evidence="7">S-191538</strain>
    </source>
</reference>
<evidence type="ECO:0000256" key="1">
    <source>
        <dbReference type="ARBA" id="ARBA00022723"/>
    </source>
</evidence>
<dbReference type="PROSITE" id="PS50016">
    <property type="entry name" value="ZF_PHD_2"/>
    <property type="match status" value="1"/>
</dbReference>
<dbReference type="InterPro" id="IPR047171">
    <property type="entry name" value="BAZ1A"/>
</dbReference>
<dbReference type="PANTHER" id="PTHR46510">
    <property type="entry name" value="BROMODOMAIN ADJACENT TO ZINC FINGER DOMAIN PROTEIN 1A"/>
    <property type="match status" value="1"/>
</dbReference>
<evidence type="ECO:0000256" key="3">
    <source>
        <dbReference type="ARBA" id="ARBA00022833"/>
    </source>
</evidence>
<evidence type="ECO:0000259" key="5">
    <source>
        <dbReference type="PROSITE" id="PS50016"/>
    </source>
</evidence>
<dbReference type="EMBL" id="JAJJMA010339553">
    <property type="protein sequence ID" value="MCL7051543.1"/>
    <property type="molecule type" value="Genomic_DNA"/>
</dbReference>
<dbReference type="GO" id="GO:0045740">
    <property type="term" value="P:positive regulation of DNA replication"/>
    <property type="evidence" value="ECO:0007669"/>
    <property type="project" value="TreeGrafter"/>
</dbReference>
<organism evidence="7 8">
    <name type="scientific">Papaver nudicaule</name>
    <name type="common">Iceland poppy</name>
    <dbReference type="NCBI Taxonomy" id="74823"/>
    <lineage>
        <taxon>Eukaryota</taxon>
        <taxon>Viridiplantae</taxon>
        <taxon>Streptophyta</taxon>
        <taxon>Embryophyta</taxon>
        <taxon>Tracheophyta</taxon>
        <taxon>Spermatophyta</taxon>
        <taxon>Magnoliopsida</taxon>
        <taxon>Ranunculales</taxon>
        <taxon>Papaveraceae</taxon>
        <taxon>Papaveroideae</taxon>
        <taxon>Papaver</taxon>
    </lineage>
</organism>
<dbReference type="GO" id="GO:0000228">
    <property type="term" value="C:nuclear chromosome"/>
    <property type="evidence" value="ECO:0007669"/>
    <property type="project" value="TreeGrafter"/>
</dbReference>
<comment type="caution">
    <text evidence="7">The sequence shown here is derived from an EMBL/GenBank/DDBJ whole genome shotgun (WGS) entry which is preliminary data.</text>
</comment>
<dbReference type="PROSITE" id="PS51050">
    <property type="entry name" value="ZF_CW"/>
    <property type="match status" value="1"/>
</dbReference>
<gene>
    <name evidence="7" type="ORF">MKW94_006512</name>
</gene>
<feature type="domain" description="PHD-type" evidence="5">
    <location>
        <begin position="427"/>
        <end position="477"/>
    </location>
</feature>
<protein>
    <submittedName>
        <fullName evidence="7">Uncharacterized protein</fullName>
    </submittedName>
</protein>
<dbReference type="GO" id="GO:0006355">
    <property type="term" value="P:regulation of DNA-templated transcription"/>
    <property type="evidence" value="ECO:0007669"/>
    <property type="project" value="TreeGrafter"/>
</dbReference>
<dbReference type="AlphaFoldDB" id="A0AA41W1W5"/>
<dbReference type="SMART" id="SM00249">
    <property type="entry name" value="PHD"/>
    <property type="match status" value="1"/>
</dbReference>
<dbReference type="Pfam" id="PF00628">
    <property type="entry name" value="PHD"/>
    <property type="match status" value="1"/>
</dbReference>
<feature type="domain" description="CW-type" evidence="6">
    <location>
        <begin position="565"/>
        <end position="627"/>
    </location>
</feature>
<dbReference type="InterPro" id="IPR001965">
    <property type="entry name" value="Znf_PHD"/>
</dbReference>
<evidence type="ECO:0000259" key="6">
    <source>
        <dbReference type="PROSITE" id="PS51050"/>
    </source>
</evidence>
<dbReference type="GO" id="GO:0031445">
    <property type="term" value="P:regulation of heterochromatin formation"/>
    <property type="evidence" value="ECO:0007669"/>
    <property type="project" value="TreeGrafter"/>
</dbReference>
<dbReference type="InterPro" id="IPR019786">
    <property type="entry name" value="Zinc_finger_PHD-type_CS"/>
</dbReference>